<accession>A0A6G8Q5F6</accession>
<dbReference type="GO" id="GO:0000976">
    <property type="term" value="F:transcription cis-regulatory region binding"/>
    <property type="evidence" value="ECO:0007669"/>
    <property type="project" value="TreeGrafter"/>
</dbReference>
<dbReference type="AlphaFoldDB" id="A0A6G8Q5F6"/>
<dbReference type="Gene3D" id="1.10.260.40">
    <property type="entry name" value="lambda repressor-like DNA-binding domains"/>
    <property type="match status" value="1"/>
</dbReference>
<dbReference type="InterPro" id="IPR000843">
    <property type="entry name" value="HTH_LacI"/>
</dbReference>
<dbReference type="SUPFAM" id="SSF47413">
    <property type="entry name" value="lambda repressor-like DNA-binding domains"/>
    <property type="match status" value="1"/>
</dbReference>
<evidence type="ECO:0000256" key="3">
    <source>
        <dbReference type="ARBA" id="ARBA00023163"/>
    </source>
</evidence>
<keyword evidence="7" id="KW-1185">Reference proteome</keyword>
<keyword evidence="1" id="KW-0805">Transcription regulation</keyword>
<dbReference type="PANTHER" id="PTHR30146">
    <property type="entry name" value="LACI-RELATED TRANSCRIPTIONAL REPRESSOR"/>
    <property type="match status" value="1"/>
</dbReference>
<evidence type="ECO:0000256" key="2">
    <source>
        <dbReference type="ARBA" id="ARBA00023125"/>
    </source>
</evidence>
<dbReference type="GO" id="GO:0003700">
    <property type="term" value="F:DNA-binding transcription factor activity"/>
    <property type="evidence" value="ECO:0007669"/>
    <property type="project" value="TreeGrafter"/>
</dbReference>
<dbReference type="CDD" id="cd01392">
    <property type="entry name" value="HTH_LacI"/>
    <property type="match status" value="1"/>
</dbReference>
<dbReference type="PANTHER" id="PTHR30146:SF109">
    <property type="entry name" value="HTH-TYPE TRANSCRIPTIONAL REGULATOR GALS"/>
    <property type="match status" value="1"/>
</dbReference>
<dbReference type="PROSITE" id="PS50932">
    <property type="entry name" value="HTH_LACI_2"/>
    <property type="match status" value="1"/>
</dbReference>
<dbReference type="InterPro" id="IPR028082">
    <property type="entry name" value="Peripla_BP_I"/>
</dbReference>
<dbReference type="SMART" id="SM00354">
    <property type="entry name" value="HTH_LACI"/>
    <property type="match status" value="1"/>
</dbReference>
<organism evidence="6 7">
    <name type="scientific">Rubrobacter tropicus</name>
    <dbReference type="NCBI Taxonomy" id="2653851"/>
    <lineage>
        <taxon>Bacteria</taxon>
        <taxon>Bacillati</taxon>
        <taxon>Actinomycetota</taxon>
        <taxon>Rubrobacteria</taxon>
        <taxon>Rubrobacterales</taxon>
        <taxon>Rubrobacteraceae</taxon>
        <taxon>Rubrobacter</taxon>
    </lineage>
</organism>
<feature type="domain" description="HTH lacI-type" evidence="5">
    <location>
        <begin position="2"/>
        <end position="57"/>
    </location>
</feature>
<dbReference type="Gene3D" id="3.40.50.2300">
    <property type="match status" value="2"/>
</dbReference>
<dbReference type="Pfam" id="PF13377">
    <property type="entry name" value="Peripla_BP_3"/>
    <property type="match status" value="1"/>
</dbReference>
<dbReference type="SUPFAM" id="SSF53822">
    <property type="entry name" value="Periplasmic binding protein-like I"/>
    <property type="match status" value="1"/>
</dbReference>
<dbReference type="EMBL" id="CP045119">
    <property type="protein sequence ID" value="QIN81557.1"/>
    <property type="molecule type" value="Genomic_DNA"/>
</dbReference>
<dbReference type="Pfam" id="PF00356">
    <property type="entry name" value="LacI"/>
    <property type="match status" value="1"/>
</dbReference>
<evidence type="ECO:0000259" key="5">
    <source>
        <dbReference type="PROSITE" id="PS50932"/>
    </source>
</evidence>
<reference evidence="6 7" key="1">
    <citation type="submission" date="2019-10" db="EMBL/GenBank/DDBJ databases">
        <title>Rubrobacter sp nov SCSIO 52090 isolated from a deep-sea sediment in the South China Sea.</title>
        <authorList>
            <person name="Chen R.W."/>
        </authorList>
    </citation>
    <scope>NUCLEOTIDE SEQUENCE [LARGE SCALE GENOMIC DNA]</scope>
    <source>
        <strain evidence="6 7">SCSIO 52909</strain>
    </source>
</reference>
<evidence type="ECO:0000256" key="1">
    <source>
        <dbReference type="ARBA" id="ARBA00023015"/>
    </source>
</evidence>
<evidence type="ECO:0000313" key="7">
    <source>
        <dbReference type="Proteomes" id="UP000501452"/>
    </source>
</evidence>
<gene>
    <name evidence="6" type="ORF">GBA63_02135</name>
</gene>
<dbReference type="RefSeq" id="WP_166173049.1">
    <property type="nucleotide sequence ID" value="NZ_CP045119.1"/>
</dbReference>
<keyword evidence="2 6" id="KW-0238">DNA-binding</keyword>
<dbReference type="Proteomes" id="UP000501452">
    <property type="component" value="Chromosome"/>
</dbReference>
<dbReference type="KEGG" id="rub:GBA63_02135"/>
<proteinExistence type="predicted"/>
<dbReference type="InterPro" id="IPR010982">
    <property type="entry name" value="Lambda_DNA-bd_dom_sf"/>
</dbReference>
<protein>
    <submittedName>
        <fullName evidence="6">LacI family DNA-binding transcriptional regulator</fullName>
    </submittedName>
</protein>
<evidence type="ECO:0000313" key="6">
    <source>
        <dbReference type="EMBL" id="QIN81557.1"/>
    </source>
</evidence>
<dbReference type="CDD" id="cd06267">
    <property type="entry name" value="PBP1_LacI_sugar_binding-like"/>
    <property type="match status" value="1"/>
</dbReference>
<dbReference type="InterPro" id="IPR046335">
    <property type="entry name" value="LacI/GalR-like_sensor"/>
</dbReference>
<evidence type="ECO:0000256" key="4">
    <source>
        <dbReference type="SAM" id="MobiDB-lite"/>
    </source>
</evidence>
<feature type="region of interest" description="Disordered" evidence="4">
    <location>
        <begin position="314"/>
        <end position="343"/>
    </location>
</feature>
<sequence length="343" mass="36753">MANLAKVARRAGVSLATASRVISNSPYGVTAELRERVLEAARELDYVPNAHARALVSSRTQTIGVVAQDVSDPYFSEVVRGVQHVADEADRLVTVCNTHRDPERELAYFRLLRSQMVEAILLASSGLEDEGHVKTMAAQIAAFQSSGGRVALIGRHSLVADNVVPENFKGARALGLELSRLGHRRFGVISSPTRLASTTDKLEGFKDALSEAGIELPPECVVEGDFTRDGGYESMRKLLGRVPDLTAVFAANDLMAVGALALLREKGVAVPEEVSVAGFNDFPIARDMVPSLTTVRLPLVEMGARAARLALRPREDGADGGPRVESLPTRLILRDSTGPAPKG</sequence>
<name>A0A6G8Q5F6_9ACTN</name>
<keyword evidence="3" id="KW-0804">Transcription</keyword>